<dbReference type="GO" id="GO:0000160">
    <property type="term" value="P:phosphorelay signal transduction system"/>
    <property type="evidence" value="ECO:0007669"/>
    <property type="project" value="InterPro"/>
</dbReference>
<dbReference type="PROSITE" id="PS00662">
    <property type="entry name" value="T2SP_E"/>
    <property type="match status" value="1"/>
</dbReference>
<dbReference type="InterPro" id="IPR037257">
    <property type="entry name" value="T2SS_E_N_sf"/>
</dbReference>
<dbReference type="SMART" id="SM00382">
    <property type="entry name" value="AAA"/>
    <property type="match status" value="1"/>
</dbReference>
<dbReference type="InterPro" id="IPR003593">
    <property type="entry name" value="AAA+_ATPase"/>
</dbReference>
<dbReference type="Pfam" id="PF12773">
    <property type="entry name" value="DZR"/>
    <property type="match status" value="1"/>
</dbReference>
<comment type="similarity">
    <text evidence="1">Belongs to the GSP E family.</text>
</comment>
<evidence type="ECO:0000256" key="4">
    <source>
        <dbReference type="PROSITE-ProRule" id="PRU00169"/>
    </source>
</evidence>
<evidence type="ECO:0000256" key="1">
    <source>
        <dbReference type="ARBA" id="ARBA00006611"/>
    </source>
</evidence>
<dbReference type="GO" id="GO:0005524">
    <property type="term" value="F:ATP binding"/>
    <property type="evidence" value="ECO:0007669"/>
    <property type="project" value="UniProtKB-KW"/>
</dbReference>
<organism evidence="6 7">
    <name type="scientific">Euzebya pacifica</name>
    <dbReference type="NCBI Taxonomy" id="1608957"/>
    <lineage>
        <taxon>Bacteria</taxon>
        <taxon>Bacillati</taxon>
        <taxon>Actinomycetota</taxon>
        <taxon>Nitriliruptoria</taxon>
        <taxon>Euzebyales</taxon>
    </lineage>
</organism>
<dbReference type="SUPFAM" id="SSF160246">
    <property type="entry name" value="EspE N-terminal domain-like"/>
    <property type="match status" value="1"/>
</dbReference>
<dbReference type="SUPFAM" id="SSF52172">
    <property type="entry name" value="CheY-like"/>
    <property type="match status" value="1"/>
</dbReference>
<dbReference type="GO" id="GO:0005886">
    <property type="term" value="C:plasma membrane"/>
    <property type="evidence" value="ECO:0007669"/>
    <property type="project" value="TreeGrafter"/>
</dbReference>
<dbReference type="InterPro" id="IPR001482">
    <property type="entry name" value="T2SS/T4SS_dom"/>
</dbReference>
<dbReference type="EMBL" id="CP031165">
    <property type="protein sequence ID" value="AXV05813.1"/>
    <property type="molecule type" value="Genomic_DNA"/>
</dbReference>
<sequence length="756" mass="82367">MGDLLVDEGVLTPQQVDELLSSRIEVDGRLERLGEAAVRLGFCSQDEIGMVLAQQMDLEYRDDHVLPVDAELASRTSRSLAERHLVMPLRAEDGDVVAVACVDPTNIVGLDDVRVAIGARRLRIVVVPTKTLRQTIQEAYGVEARAQQDDFFSAYRKEEEEAEEIEITATSENDGPIIKLADEIILRALTGGASDIHVEPRPDSIVVRNRIDGVLHETMNLPRQISGPLISRIKLIAGLDIAEKRKPQDGRAHFRGSDREEDAVDLRLSTLPTMFGESVVIRLLRRDNARLTPEDIGMSSAQAAQVLSAVERPQGLVLVTGPTGSGKTSTLYTFLQHLATEERKLITVEDPVEYELEGVVQSQVNERAGYTLNRALRTMLRQDPDIVMVGEIRDPETAELALHASLTGHLVLSTLHTNDAPSAVVRLAELGMPGYLIASALTMVMAQRLVRTVCPDCTREVPPNDRHRQRLSLQPDMRFVEGAGCNACMHSGYRGRAGVFEILTVDGPVRELIADNASTDAIAQAARASGLRGLREDAIHKAGQGMTTLDEVLRVTPRTEHAANHCPVCAQQVEVDFRTCPWCTADLRPNQCAQCERALDPAWLACPSCGTATGTTSGPVAVEGEGDPTALPRILVVDDDPSVRGALQAMLAGDFEVVEADCGEAALAAVHASRFDAAVIDKGLPDLDGYAVTREIRARPTVRDLPIMIITGYDDPETEMEGLRAGADDWLAKPVDLEVLIARLTRLLRRRAIHAA</sequence>
<dbReference type="InterPro" id="IPR025874">
    <property type="entry name" value="DZR"/>
</dbReference>
<keyword evidence="3" id="KW-0067">ATP-binding</keyword>
<dbReference type="InterPro" id="IPR027417">
    <property type="entry name" value="P-loop_NTPase"/>
</dbReference>
<dbReference type="PROSITE" id="PS50110">
    <property type="entry name" value="RESPONSE_REGULATORY"/>
    <property type="match status" value="1"/>
</dbReference>
<dbReference type="InterPro" id="IPR011006">
    <property type="entry name" value="CheY-like_superfamily"/>
</dbReference>
<feature type="domain" description="Response regulatory" evidence="5">
    <location>
        <begin position="633"/>
        <end position="748"/>
    </location>
</feature>
<dbReference type="Gene3D" id="3.40.50.2300">
    <property type="match status" value="1"/>
</dbReference>
<dbReference type="Proteomes" id="UP000264006">
    <property type="component" value="Chromosome"/>
</dbReference>
<evidence type="ECO:0000313" key="7">
    <source>
        <dbReference type="Proteomes" id="UP000264006"/>
    </source>
</evidence>
<feature type="modified residue" description="4-aspartylphosphate" evidence="4">
    <location>
        <position position="681"/>
    </location>
</feature>
<dbReference type="InterPro" id="IPR001789">
    <property type="entry name" value="Sig_transdc_resp-reg_receiver"/>
</dbReference>
<gene>
    <name evidence="6" type="ORF">DVS28_a1113</name>
</gene>
<dbReference type="KEGG" id="euz:DVS28_a1113"/>
<reference evidence="6 7" key="1">
    <citation type="submission" date="2018-09" db="EMBL/GenBank/DDBJ databases">
        <title>Complete genome sequence of Euzebya sp. DY32-46 isolated from seawater of Pacific Ocean.</title>
        <authorList>
            <person name="Xu L."/>
            <person name="Wu Y.-H."/>
            <person name="Xu X.-W."/>
        </authorList>
    </citation>
    <scope>NUCLEOTIDE SEQUENCE [LARGE SCALE GENOMIC DNA]</scope>
    <source>
        <strain evidence="6 7">DY32-46</strain>
    </source>
</reference>
<dbReference type="InterPro" id="IPR007831">
    <property type="entry name" value="T2SS_GspE_N"/>
</dbReference>
<keyword evidence="4" id="KW-0597">Phosphoprotein</keyword>
<dbReference type="CDD" id="cd01129">
    <property type="entry name" value="PulE-GspE-like"/>
    <property type="match status" value="1"/>
</dbReference>
<dbReference type="CDD" id="cd00156">
    <property type="entry name" value="REC"/>
    <property type="match status" value="1"/>
</dbReference>
<evidence type="ECO:0000259" key="5">
    <source>
        <dbReference type="PROSITE" id="PS50110"/>
    </source>
</evidence>
<keyword evidence="7" id="KW-1185">Reference proteome</keyword>
<dbReference type="Gene3D" id="3.40.50.300">
    <property type="entry name" value="P-loop containing nucleotide triphosphate hydrolases"/>
    <property type="match status" value="1"/>
</dbReference>
<accession>A0A346XUB6</accession>
<dbReference type="GO" id="GO:0016887">
    <property type="term" value="F:ATP hydrolysis activity"/>
    <property type="evidence" value="ECO:0007669"/>
    <property type="project" value="TreeGrafter"/>
</dbReference>
<proteinExistence type="inferred from homology"/>
<dbReference type="Gene3D" id="3.30.300.160">
    <property type="entry name" value="Type II secretion system, protein E, N-terminal domain"/>
    <property type="match status" value="1"/>
</dbReference>
<dbReference type="Gene3D" id="3.30.450.90">
    <property type="match status" value="1"/>
</dbReference>
<evidence type="ECO:0000313" key="6">
    <source>
        <dbReference type="EMBL" id="AXV05813.1"/>
    </source>
</evidence>
<dbReference type="Pfam" id="PF00437">
    <property type="entry name" value="T2SSE"/>
    <property type="match status" value="1"/>
</dbReference>
<dbReference type="AlphaFoldDB" id="A0A346XUB6"/>
<protein>
    <submittedName>
        <fullName evidence="6">Type IV fimbrial assembly, ATPase PilB</fullName>
    </submittedName>
</protein>
<dbReference type="Pfam" id="PF00072">
    <property type="entry name" value="Response_reg"/>
    <property type="match status" value="1"/>
</dbReference>
<evidence type="ECO:0000256" key="2">
    <source>
        <dbReference type="ARBA" id="ARBA00022741"/>
    </source>
</evidence>
<dbReference type="Pfam" id="PF05157">
    <property type="entry name" value="MshEN"/>
    <property type="match status" value="1"/>
</dbReference>
<dbReference type="PANTHER" id="PTHR30258:SF2">
    <property type="entry name" value="COMG OPERON PROTEIN 1"/>
    <property type="match status" value="1"/>
</dbReference>
<evidence type="ECO:0000256" key="3">
    <source>
        <dbReference type="ARBA" id="ARBA00022840"/>
    </source>
</evidence>
<dbReference type="PANTHER" id="PTHR30258">
    <property type="entry name" value="TYPE II SECRETION SYSTEM PROTEIN GSPE-RELATED"/>
    <property type="match status" value="1"/>
</dbReference>
<dbReference type="SUPFAM" id="SSF52540">
    <property type="entry name" value="P-loop containing nucleoside triphosphate hydrolases"/>
    <property type="match status" value="1"/>
</dbReference>
<dbReference type="FunFam" id="3.40.50.300:FF:000398">
    <property type="entry name" value="Type IV pilus assembly ATPase PilB"/>
    <property type="match status" value="1"/>
</dbReference>
<dbReference type="SMART" id="SM00448">
    <property type="entry name" value="REC"/>
    <property type="match status" value="1"/>
</dbReference>
<name>A0A346XUB6_9ACTN</name>
<keyword evidence="2" id="KW-0547">Nucleotide-binding</keyword>